<evidence type="ECO:0000313" key="1">
    <source>
        <dbReference type="EMBL" id="PRQ19314.1"/>
    </source>
</evidence>
<gene>
    <name evidence="1" type="ORF">RchiOBHm_Chr7g0215881</name>
</gene>
<evidence type="ECO:0000313" key="2">
    <source>
        <dbReference type="Proteomes" id="UP000238479"/>
    </source>
</evidence>
<dbReference type="Proteomes" id="UP000238479">
    <property type="component" value="Chromosome 7"/>
</dbReference>
<organism evidence="1 2">
    <name type="scientific">Rosa chinensis</name>
    <name type="common">China rose</name>
    <dbReference type="NCBI Taxonomy" id="74649"/>
    <lineage>
        <taxon>Eukaryota</taxon>
        <taxon>Viridiplantae</taxon>
        <taxon>Streptophyta</taxon>
        <taxon>Embryophyta</taxon>
        <taxon>Tracheophyta</taxon>
        <taxon>Spermatophyta</taxon>
        <taxon>Magnoliopsida</taxon>
        <taxon>eudicotyledons</taxon>
        <taxon>Gunneridae</taxon>
        <taxon>Pentapetalae</taxon>
        <taxon>rosids</taxon>
        <taxon>fabids</taxon>
        <taxon>Rosales</taxon>
        <taxon>Rosaceae</taxon>
        <taxon>Rosoideae</taxon>
        <taxon>Rosoideae incertae sedis</taxon>
        <taxon>Rosa</taxon>
    </lineage>
</organism>
<sequence>MEDEQIRRYGDLETYCLSNVLSTVGMESLLRTVHFICKLWYNISLNPLSFQNLSFPDFMSCLLFTATNNYEETPPNFDSFYDKFID</sequence>
<proteinExistence type="predicted"/>
<accession>A0A2P6PBK4</accession>
<reference evidence="1 2" key="1">
    <citation type="journal article" date="2018" name="Nat. Genet.">
        <title>The Rosa genome provides new insights in the design of modern roses.</title>
        <authorList>
            <person name="Bendahmane M."/>
        </authorList>
    </citation>
    <scope>NUCLEOTIDE SEQUENCE [LARGE SCALE GENOMIC DNA]</scope>
    <source>
        <strain evidence="2">cv. Old Blush</strain>
    </source>
</reference>
<name>A0A2P6PBK4_ROSCH</name>
<keyword evidence="2" id="KW-1185">Reference proteome</keyword>
<dbReference type="Gramene" id="PRQ19314">
    <property type="protein sequence ID" value="PRQ19314"/>
    <property type="gene ID" value="RchiOBHm_Chr7g0215881"/>
</dbReference>
<evidence type="ECO:0008006" key="3">
    <source>
        <dbReference type="Google" id="ProtNLM"/>
    </source>
</evidence>
<dbReference type="EMBL" id="PDCK01000045">
    <property type="protein sequence ID" value="PRQ19314.1"/>
    <property type="molecule type" value="Genomic_DNA"/>
</dbReference>
<dbReference type="AlphaFoldDB" id="A0A2P6PBK4"/>
<comment type="caution">
    <text evidence="1">The sequence shown here is derived from an EMBL/GenBank/DDBJ whole genome shotgun (WGS) entry which is preliminary data.</text>
</comment>
<protein>
    <recommendedName>
        <fullName evidence="3">F-box domain-containing protein</fullName>
    </recommendedName>
</protein>